<dbReference type="EMBL" id="VSSQ01089168">
    <property type="protein sequence ID" value="MPN35524.1"/>
    <property type="molecule type" value="Genomic_DNA"/>
</dbReference>
<sequence>MVDKVDSRFYETVKDGDMVRIDTNNGEITLL</sequence>
<dbReference type="AlphaFoldDB" id="A0A645HHD3"/>
<evidence type="ECO:0000313" key="1">
    <source>
        <dbReference type="EMBL" id="MPN35524.1"/>
    </source>
</evidence>
<reference evidence="1" key="1">
    <citation type="submission" date="2019-08" db="EMBL/GenBank/DDBJ databases">
        <authorList>
            <person name="Kucharzyk K."/>
            <person name="Murdoch R.W."/>
            <person name="Higgins S."/>
            <person name="Loffler F."/>
        </authorList>
    </citation>
    <scope>NUCLEOTIDE SEQUENCE</scope>
</reference>
<organism evidence="1">
    <name type="scientific">bioreactor metagenome</name>
    <dbReference type="NCBI Taxonomy" id="1076179"/>
    <lineage>
        <taxon>unclassified sequences</taxon>
        <taxon>metagenomes</taxon>
        <taxon>ecological metagenomes</taxon>
    </lineage>
</organism>
<gene>
    <name evidence="1" type="ORF">SDC9_183022</name>
</gene>
<accession>A0A645HHD3</accession>
<name>A0A645HHD3_9ZZZZ</name>
<proteinExistence type="predicted"/>
<comment type="caution">
    <text evidence="1">The sequence shown here is derived from an EMBL/GenBank/DDBJ whole genome shotgun (WGS) entry which is preliminary data.</text>
</comment>
<protein>
    <submittedName>
        <fullName evidence="1">Uncharacterized protein</fullName>
    </submittedName>
</protein>